<dbReference type="AlphaFoldDB" id="A0A1I2LQ79"/>
<dbReference type="EMBL" id="FONR01000012">
    <property type="protein sequence ID" value="SFF80620.1"/>
    <property type="molecule type" value="Genomic_DNA"/>
</dbReference>
<dbReference type="Proteomes" id="UP000181942">
    <property type="component" value="Unassembled WGS sequence"/>
</dbReference>
<sequence length="114" mass="11901">MAVGVLGRVRDGVVQRLVHEGHITALLGHEGQRRGHVAADGITHAGQTGGIQPFLLDEHHRGIRPDGQLAHQAVVGAGIADDPAAAVHVEDDRQRALAADGFDDAYPHIAHVGG</sequence>
<protein>
    <submittedName>
        <fullName evidence="1">Uncharacterized protein</fullName>
    </submittedName>
</protein>
<gene>
    <name evidence="1" type="ORF">SAMN02787118_11296</name>
</gene>
<proteinExistence type="predicted"/>
<organism evidence="1 2">
    <name type="scientific">Streptomyces mirabilis</name>
    <dbReference type="NCBI Taxonomy" id="68239"/>
    <lineage>
        <taxon>Bacteria</taxon>
        <taxon>Bacillati</taxon>
        <taxon>Actinomycetota</taxon>
        <taxon>Actinomycetes</taxon>
        <taxon>Kitasatosporales</taxon>
        <taxon>Streptomycetaceae</taxon>
        <taxon>Streptomyces</taxon>
    </lineage>
</organism>
<name>A0A1I2LQ79_9ACTN</name>
<evidence type="ECO:0000313" key="2">
    <source>
        <dbReference type="Proteomes" id="UP000181942"/>
    </source>
</evidence>
<reference evidence="1 2" key="1">
    <citation type="submission" date="2016-10" db="EMBL/GenBank/DDBJ databases">
        <authorList>
            <person name="de Groot N.N."/>
        </authorList>
    </citation>
    <scope>NUCLEOTIDE SEQUENCE [LARGE SCALE GENOMIC DNA]</scope>
    <source>
        <strain evidence="1 2">OK461</strain>
    </source>
</reference>
<evidence type="ECO:0000313" key="1">
    <source>
        <dbReference type="EMBL" id="SFF80620.1"/>
    </source>
</evidence>
<accession>A0A1I2LQ79</accession>